<organism evidence="1 2">
    <name type="scientific">Cylicostephanus goldi</name>
    <name type="common">Nematode worm</name>
    <dbReference type="NCBI Taxonomy" id="71465"/>
    <lineage>
        <taxon>Eukaryota</taxon>
        <taxon>Metazoa</taxon>
        <taxon>Ecdysozoa</taxon>
        <taxon>Nematoda</taxon>
        <taxon>Chromadorea</taxon>
        <taxon>Rhabditida</taxon>
        <taxon>Rhabditina</taxon>
        <taxon>Rhabditomorpha</taxon>
        <taxon>Strongyloidea</taxon>
        <taxon>Strongylidae</taxon>
        <taxon>Cylicostephanus</taxon>
    </lineage>
</organism>
<gene>
    <name evidence="1" type="ORF">CGOC_LOCUS13840</name>
</gene>
<reference evidence="1 2" key="1">
    <citation type="submission" date="2018-11" db="EMBL/GenBank/DDBJ databases">
        <authorList>
            <consortium name="Pathogen Informatics"/>
        </authorList>
    </citation>
    <scope>NUCLEOTIDE SEQUENCE [LARGE SCALE GENOMIC DNA]</scope>
</reference>
<evidence type="ECO:0000313" key="2">
    <source>
        <dbReference type="Proteomes" id="UP000271889"/>
    </source>
</evidence>
<evidence type="ECO:0000313" key="1">
    <source>
        <dbReference type="EMBL" id="VDN38894.1"/>
    </source>
</evidence>
<dbReference type="OrthoDB" id="5987340at2759"/>
<protein>
    <submittedName>
        <fullName evidence="1">Uncharacterized protein</fullName>
    </submittedName>
</protein>
<dbReference type="EMBL" id="UYRV01135811">
    <property type="protein sequence ID" value="VDN38894.1"/>
    <property type="molecule type" value="Genomic_DNA"/>
</dbReference>
<proteinExistence type="predicted"/>
<sequence length="56" mass="6118">MGNVCDCLTTRAVHLEVVENLTTGVFLDSFTDSSRARMLPSSCAVTAERISRTEPE</sequence>
<dbReference type="Proteomes" id="UP000271889">
    <property type="component" value="Unassembled WGS sequence"/>
</dbReference>
<keyword evidence="2" id="KW-1185">Reference proteome</keyword>
<name>A0A3P7N8G2_CYLGO</name>
<accession>A0A3P7N8G2</accession>
<dbReference type="AlphaFoldDB" id="A0A3P7N8G2"/>